<dbReference type="GO" id="GO:0008270">
    <property type="term" value="F:zinc ion binding"/>
    <property type="evidence" value="ECO:0007669"/>
    <property type="project" value="UniProtKB-UniRule"/>
</dbReference>
<keyword evidence="2 7" id="KW-0028">Amino-acid biosynthesis</keyword>
<comment type="pathway">
    <text evidence="7">Amino-acid biosynthesis; L-methionine biosynthesis via salvage pathway; L-methionine from S-methyl-5-thio-alpha-D-ribose 1-phosphate: step 2/6.</text>
</comment>
<feature type="binding site" evidence="7">
    <location>
        <position position="361"/>
    </location>
    <ligand>
        <name>Zn(2+)</name>
        <dbReference type="ChEBI" id="CHEBI:29105"/>
    </ligand>
</feature>
<dbReference type="OrthoDB" id="191080at2759"/>
<evidence type="ECO:0000313" key="10">
    <source>
        <dbReference type="EMBL" id="KAA0173455.1"/>
    </source>
</evidence>
<comment type="subcellular location">
    <subcellularLocation>
        <location evidence="7">Cytoplasm</location>
    </subcellularLocation>
</comment>
<proteinExistence type="inferred from homology"/>
<keyword evidence="1 7" id="KW-0963">Cytoplasm</keyword>
<reference evidence="10 11" key="1">
    <citation type="submission" date="2019-07" db="EMBL/GenBank/DDBJ databases">
        <title>Genomes of Cafeteria roenbergensis.</title>
        <authorList>
            <person name="Fischer M.G."/>
            <person name="Hackl T."/>
            <person name="Roman M."/>
        </authorList>
    </citation>
    <scope>NUCLEOTIDE SEQUENCE [LARGE SCALE GENOMIC DNA]</scope>
    <source>
        <strain evidence="10 11">E4-10P</strain>
    </source>
</reference>
<evidence type="ECO:0000256" key="6">
    <source>
        <dbReference type="ARBA" id="ARBA00023239"/>
    </source>
</evidence>
<dbReference type="InterPro" id="IPR027514">
    <property type="entry name" value="Salvage_MtnB_euk"/>
</dbReference>
<evidence type="ECO:0000313" key="11">
    <source>
        <dbReference type="Proteomes" id="UP000322899"/>
    </source>
</evidence>
<protein>
    <recommendedName>
        <fullName evidence="7">Probable methylthioribulose-1-phosphate dehydratase</fullName>
        <shortName evidence="7">MTRu-1-P dehydratase</shortName>
        <ecNumber evidence="7">4.2.1.109</ecNumber>
    </recommendedName>
</protein>
<feature type="active site" description="Proton donor/acceptor" evidence="7">
    <location>
        <position position="311"/>
    </location>
</feature>
<accession>A0A5A8E6N7</accession>
<dbReference type="SFLD" id="SFLDS00003">
    <property type="entry name" value="Haloacid_Dehalogenase"/>
    <property type="match status" value="1"/>
</dbReference>
<dbReference type="SUPFAM" id="SSF56784">
    <property type="entry name" value="HAD-like"/>
    <property type="match status" value="1"/>
</dbReference>
<dbReference type="HAMAP" id="MF_03116">
    <property type="entry name" value="Salvage_MtnB_euk"/>
    <property type="match status" value="1"/>
</dbReference>
<dbReference type="SFLD" id="SFLDG01133">
    <property type="entry name" value="C1.5.4:_Enolase-phosphatase_Li"/>
    <property type="match status" value="1"/>
</dbReference>
<feature type="binding site" evidence="7">
    <location>
        <position position="290"/>
    </location>
    <ligand>
        <name>Zn(2+)</name>
        <dbReference type="ChEBI" id="CHEBI:29105"/>
    </ligand>
</feature>
<feature type="binding site" evidence="7">
    <location>
        <position position="270"/>
    </location>
    <ligand>
        <name>substrate</name>
    </ligand>
</feature>
<evidence type="ECO:0000256" key="7">
    <source>
        <dbReference type="HAMAP-Rule" id="MF_03116"/>
    </source>
</evidence>
<comment type="function">
    <text evidence="7">Catalyzes the dehydration of methylthioribulose-1-phosphate (MTRu-1-P) into 2,3-diketo-5-methylthiopentyl-1-phosphate (DK-MTP-1-P).</text>
</comment>
<dbReference type="PANTHER" id="PTHR10640:SF7">
    <property type="entry name" value="METHYLTHIORIBULOSE-1-PHOSPHATE DEHYDRATASE"/>
    <property type="match status" value="1"/>
</dbReference>
<keyword evidence="3 7" id="KW-0479">Metal-binding</keyword>
<dbReference type="GO" id="GO:0046570">
    <property type="term" value="F:methylthioribulose 1-phosphate dehydratase activity"/>
    <property type="evidence" value="ECO:0007669"/>
    <property type="project" value="UniProtKB-UniRule"/>
</dbReference>
<evidence type="ECO:0000259" key="9">
    <source>
        <dbReference type="SMART" id="SM01007"/>
    </source>
</evidence>
<dbReference type="EMBL" id="VLTO01000033">
    <property type="protein sequence ID" value="KAA0173455.1"/>
    <property type="molecule type" value="Genomic_DNA"/>
</dbReference>
<feature type="binding site" evidence="7">
    <location>
        <position position="288"/>
    </location>
    <ligand>
        <name>Zn(2+)</name>
        <dbReference type="ChEBI" id="CHEBI:29105"/>
    </ligand>
</feature>
<dbReference type="UniPathway" id="UPA00904">
    <property type="reaction ID" value="UER00875"/>
</dbReference>
<comment type="cofactor">
    <cofactor evidence="7">
        <name>Zn(2+)</name>
        <dbReference type="ChEBI" id="CHEBI:29105"/>
    </cofactor>
    <text evidence="7">Binds 1 zinc ion per subunit.</text>
</comment>
<dbReference type="InterPro" id="IPR036409">
    <property type="entry name" value="Aldolase_II/adducin_N_sf"/>
</dbReference>
<dbReference type="Proteomes" id="UP000322899">
    <property type="component" value="Unassembled WGS sequence"/>
</dbReference>
<dbReference type="EC" id="4.2.1.109" evidence="7"/>
<evidence type="ECO:0000256" key="1">
    <source>
        <dbReference type="ARBA" id="ARBA00022490"/>
    </source>
</evidence>
<dbReference type="GO" id="GO:0005737">
    <property type="term" value="C:cytoplasm"/>
    <property type="evidence" value="ECO:0007669"/>
    <property type="project" value="UniProtKB-SubCell"/>
</dbReference>
<name>A0A5A8E6N7_CAFRO</name>
<dbReference type="Gene3D" id="3.40.50.1000">
    <property type="entry name" value="HAD superfamily/HAD-like"/>
    <property type="match status" value="1"/>
</dbReference>
<dbReference type="InterPro" id="IPR017714">
    <property type="entry name" value="MethylthioRu-1-P_deHdtase_MtnB"/>
</dbReference>
<organism evidence="10 11">
    <name type="scientific">Cafeteria roenbergensis</name>
    <name type="common">Marine flagellate</name>
    <dbReference type="NCBI Taxonomy" id="33653"/>
    <lineage>
        <taxon>Eukaryota</taxon>
        <taxon>Sar</taxon>
        <taxon>Stramenopiles</taxon>
        <taxon>Bigyra</taxon>
        <taxon>Opalozoa</taxon>
        <taxon>Bicosoecida</taxon>
        <taxon>Cafeteriaceae</taxon>
        <taxon>Cafeteria</taxon>
    </lineage>
</organism>
<dbReference type="GO" id="GO:0019509">
    <property type="term" value="P:L-methionine salvage from methylthioadenosine"/>
    <property type="evidence" value="ECO:0007669"/>
    <property type="project" value="UniProtKB-UniRule"/>
</dbReference>
<dbReference type="InterPro" id="IPR001303">
    <property type="entry name" value="Aldolase_II/adducin_N"/>
</dbReference>
<evidence type="ECO:0000256" key="3">
    <source>
        <dbReference type="ARBA" id="ARBA00022723"/>
    </source>
</evidence>
<comment type="caution">
    <text evidence="10">The sequence shown here is derived from an EMBL/GenBank/DDBJ whole genome shotgun (WGS) entry which is preliminary data.</text>
</comment>
<dbReference type="SUPFAM" id="SSF53639">
    <property type="entry name" value="AraD/HMP-PK domain-like"/>
    <property type="match status" value="1"/>
</dbReference>
<dbReference type="AlphaFoldDB" id="A0A5A8E6N7"/>
<dbReference type="InterPro" id="IPR023214">
    <property type="entry name" value="HAD_sf"/>
</dbReference>
<comment type="similarity">
    <text evidence="7">Belongs to the aldolase class II family. MtnB subfamily.</text>
</comment>
<gene>
    <name evidence="10" type="ORF">FNF27_05095</name>
</gene>
<dbReference type="NCBIfam" id="TIGR03328">
    <property type="entry name" value="salvage_mtnB"/>
    <property type="match status" value="1"/>
</dbReference>
<keyword evidence="5 7" id="KW-0486">Methionine biosynthesis</keyword>
<dbReference type="Gene3D" id="1.10.720.60">
    <property type="match status" value="1"/>
</dbReference>
<dbReference type="Pfam" id="PF00596">
    <property type="entry name" value="Aldolase_II"/>
    <property type="match status" value="1"/>
</dbReference>
<evidence type="ECO:0000256" key="8">
    <source>
        <dbReference type="SAM" id="MobiDB-lite"/>
    </source>
</evidence>
<keyword evidence="6 7" id="KW-0456">Lyase</keyword>
<evidence type="ECO:0000256" key="4">
    <source>
        <dbReference type="ARBA" id="ARBA00022833"/>
    </source>
</evidence>
<feature type="domain" description="Class II aldolase/adducin N-terminal" evidence="9">
    <location>
        <begin position="196"/>
        <end position="388"/>
    </location>
</feature>
<feature type="region of interest" description="Disordered" evidence="8">
    <location>
        <begin position="666"/>
        <end position="686"/>
    </location>
</feature>
<dbReference type="FunFam" id="3.40.225.10:FF:000003">
    <property type="entry name" value="Methylthioribulose-1-phosphate dehydratase"/>
    <property type="match status" value="1"/>
</dbReference>
<evidence type="ECO:0000256" key="2">
    <source>
        <dbReference type="ARBA" id="ARBA00022605"/>
    </source>
</evidence>
<evidence type="ECO:0000256" key="5">
    <source>
        <dbReference type="ARBA" id="ARBA00023167"/>
    </source>
</evidence>
<sequence length="775" mass="79319">MASSSSSASSSPGIDAFFLHDPEESASMVVLADVGVTPLEGSPGPEFAATELVLASEHRADEDLIVSATEPAALDVRDSAEAWVRVILGPDRPPVVVRAGAWRRIVAAAERPAARAGFLAPAGAEPFDKPILLNPLLCPAAPSARVHRTSSASGDIGGVESRFQADGTPASGEPGMTAAELETPYWRLLGAQHARALVTDICRVFYGLGWASGTGGSISIRHGSRVYMAPSGVQKERMLPQDIFALDKDCNALYSPKPRWPGSPFRLSECAPLFSLPYTMRGAGACLHSHAPAAVAVTLVHDTEFRVTHLEMIKGLSGHGFHDDLVIPIINNTARECMLVDSMREAMRRYPKAPAVLVRRHGVYIWGDTWERAKAQAECLHYLFELALKMRDAGVSHSDAPATAPDCNSAAAFKEAAAAAAAAAAGAGSAPSATASAAAAAAAAAAASAGGKRPRDGDDSGFAGAANSALAANSSASAAAAAGAAAAGAAPCVAEVDAVLLDIEGCTTPLSFVHETLFPFARAAMLSHLRETARTAETAADLRAIAELAASDAAAAGSPPPFTVPDDMAAATDAEVEACVAAAAAVAEGWAARDRKAGPLKALQGHIWRAGYASGALQGQVFAEVPSFMESVAAAGKRLCIYSSGSREAQALLFGSAVALPEGWAPPTGEASAKRSRTADEAGSAAVSRDLRPRIAAYFDTTCGAKTEAASYASVALSLGVAPGRVLFATDSLLEAAAAAEAGMRVAVTDRPGNKPLTGGCGFPVVSSLSQLLKA</sequence>
<dbReference type="InterPro" id="IPR036412">
    <property type="entry name" value="HAD-like_sf"/>
</dbReference>
<dbReference type="SMART" id="SM01007">
    <property type="entry name" value="Aldolase_II"/>
    <property type="match status" value="1"/>
</dbReference>
<dbReference type="PANTHER" id="PTHR10640">
    <property type="entry name" value="METHYLTHIORIBULOSE-1-PHOSPHATE DEHYDRATASE"/>
    <property type="match status" value="1"/>
</dbReference>
<keyword evidence="4 7" id="KW-0862">Zinc</keyword>
<comment type="catalytic activity">
    <reaction evidence="7">
        <text>5-(methylsulfanyl)-D-ribulose 1-phosphate = 5-methylsulfanyl-2,3-dioxopentyl phosphate + H2O</text>
        <dbReference type="Rhea" id="RHEA:15549"/>
        <dbReference type="ChEBI" id="CHEBI:15377"/>
        <dbReference type="ChEBI" id="CHEBI:58548"/>
        <dbReference type="ChEBI" id="CHEBI:58828"/>
        <dbReference type="EC" id="4.2.1.109"/>
    </reaction>
</comment>
<dbReference type="SFLD" id="SFLDG01129">
    <property type="entry name" value="C1.5:_HAD__Beta-PGM__Phosphata"/>
    <property type="match status" value="1"/>
</dbReference>
<dbReference type="Gene3D" id="3.40.225.10">
    <property type="entry name" value="Class II aldolase/adducin N-terminal domain"/>
    <property type="match status" value="1"/>
</dbReference>